<reference evidence="15" key="1">
    <citation type="submission" date="2020-10" db="EMBL/GenBank/DDBJ databases">
        <authorList>
            <person name="Gilroy R."/>
        </authorList>
    </citation>
    <scope>NUCLEOTIDE SEQUENCE</scope>
    <source>
        <strain evidence="15">6276</strain>
    </source>
</reference>
<feature type="region of interest" description="Disordered" evidence="14">
    <location>
        <begin position="86"/>
        <end position="106"/>
    </location>
</feature>
<dbReference type="EMBL" id="DVIU01000232">
    <property type="protein sequence ID" value="HIS37264.1"/>
    <property type="molecule type" value="Genomic_DNA"/>
</dbReference>
<dbReference type="HAMAP" id="MF_01398">
    <property type="entry name" value="ATP_synth_b_bprime"/>
    <property type="match status" value="1"/>
</dbReference>
<dbReference type="InterPro" id="IPR050059">
    <property type="entry name" value="ATP_synthase_B_chain"/>
</dbReference>
<dbReference type="GO" id="GO:0012505">
    <property type="term" value="C:endomembrane system"/>
    <property type="evidence" value="ECO:0007669"/>
    <property type="project" value="UniProtKB-SubCell"/>
</dbReference>
<comment type="function">
    <text evidence="10 12">F(1)F(0) ATP synthase produces ATP from ADP in the presence of a proton or sodium gradient. F-type ATPases consist of two structural domains, F(1) containing the extramembraneous catalytic core and F(0) containing the membrane proton channel, linked together by a central stalk and a peripheral stalk. During catalysis, ATP synthesis in the catalytic domain of F(1) is coupled via a rotary mechanism of the central stalk subunits to proton translocation.</text>
</comment>
<keyword evidence="5 12" id="KW-0375">Hydrogen ion transport</keyword>
<evidence type="ECO:0000256" key="12">
    <source>
        <dbReference type="HAMAP-Rule" id="MF_01398"/>
    </source>
</evidence>
<keyword evidence="7 12" id="KW-0406">Ion transport</keyword>
<keyword evidence="9 12" id="KW-0066">ATP synthesis</keyword>
<evidence type="ECO:0000313" key="15">
    <source>
        <dbReference type="EMBL" id="HIS37264.1"/>
    </source>
</evidence>
<evidence type="ECO:0000256" key="1">
    <source>
        <dbReference type="ARBA" id="ARBA00005513"/>
    </source>
</evidence>
<gene>
    <name evidence="12" type="primary">atpF</name>
    <name evidence="15" type="ORF">IAC10_11670</name>
</gene>
<comment type="subcellular location">
    <subcellularLocation>
        <location evidence="12">Cell membrane</location>
        <topology evidence="12">Single-pass membrane protein</topology>
    </subcellularLocation>
    <subcellularLocation>
        <location evidence="11">Endomembrane system</location>
        <topology evidence="11">Single-pass membrane protein</topology>
    </subcellularLocation>
</comment>
<keyword evidence="6 12" id="KW-1133">Transmembrane helix</keyword>
<feature type="compositionally biased region" description="Basic and acidic residues" evidence="14">
    <location>
        <begin position="86"/>
        <end position="98"/>
    </location>
</feature>
<evidence type="ECO:0000256" key="4">
    <source>
        <dbReference type="ARBA" id="ARBA00022692"/>
    </source>
</evidence>
<keyword evidence="3 12" id="KW-0138">CF(0)</keyword>
<dbReference type="CDD" id="cd06503">
    <property type="entry name" value="ATP-synt_Fo_b"/>
    <property type="match status" value="1"/>
</dbReference>
<evidence type="ECO:0000256" key="5">
    <source>
        <dbReference type="ARBA" id="ARBA00022781"/>
    </source>
</evidence>
<sequence length="155" mass="17630">MEFNATFLVSIISFIVFTWIMNMIFYKPLENVINERQEFIDETTKVARNMSEEADKISADREQRLSKANEAAKQVINDNVSKAKEQAKLRTDEAKKQSSESIVSAKNDLNSQAEQTKELLKGNIKELAESISQKILGEYTPIDTVNNEIVNKVLN</sequence>
<keyword evidence="4 12" id="KW-0812">Transmembrane</keyword>
<evidence type="ECO:0000256" key="11">
    <source>
        <dbReference type="ARBA" id="ARBA00037847"/>
    </source>
</evidence>
<evidence type="ECO:0000256" key="2">
    <source>
        <dbReference type="ARBA" id="ARBA00022448"/>
    </source>
</evidence>
<protein>
    <recommendedName>
        <fullName evidence="12">ATP synthase subunit b</fullName>
    </recommendedName>
    <alternativeName>
        <fullName evidence="12">ATP synthase F(0) sector subunit b</fullName>
    </alternativeName>
    <alternativeName>
        <fullName evidence="12">ATPase subunit I</fullName>
    </alternativeName>
    <alternativeName>
        <fullName evidence="12">F-type ATPase subunit b</fullName>
        <shortName evidence="12">F-ATPase subunit b</shortName>
    </alternativeName>
</protein>
<dbReference type="SUPFAM" id="SSF58113">
    <property type="entry name" value="Apolipoprotein A-I"/>
    <property type="match status" value="1"/>
</dbReference>
<comment type="caution">
    <text evidence="15">The sequence shown here is derived from an EMBL/GenBank/DDBJ whole genome shotgun (WGS) entry which is preliminary data.</text>
</comment>
<keyword evidence="8 12" id="KW-0472">Membrane</keyword>
<dbReference type="Proteomes" id="UP000823928">
    <property type="component" value="Unassembled WGS sequence"/>
</dbReference>
<dbReference type="Gene3D" id="1.20.120.20">
    <property type="entry name" value="Apolipoprotein"/>
    <property type="match status" value="1"/>
</dbReference>
<dbReference type="GO" id="GO:0046961">
    <property type="term" value="F:proton-transporting ATPase activity, rotational mechanism"/>
    <property type="evidence" value="ECO:0007669"/>
    <property type="project" value="TreeGrafter"/>
</dbReference>
<dbReference type="Pfam" id="PF00430">
    <property type="entry name" value="ATP-synt_B"/>
    <property type="match status" value="1"/>
</dbReference>
<dbReference type="GO" id="GO:0005886">
    <property type="term" value="C:plasma membrane"/>
    <property type="evidence" value="ECO:0007669"/>
    <property type="project" value="UniProtKB-SubCell"/>
</dbReference>
<organism evidence="15 16">
    <name type="scientific">Candidatus Scatousia excrementigallinarum</name>
    <dbReference type="NCBI Taxonomy" id="2840935"/>
    <lineage>
        <taxon>Bacteria</taxon>
        <taxon>Candidatus Scatousia</taxon>
    </lineage>
</organism>
<name>A0A9D1JP58_9BACT</name>
<dbReference type="GO" id="GO:0046933">
    <property type="term" value="F:proton-transporting ATP synthase activity, rotational mechanism"/>
    <property type="evidence" value="ECO:0007669"/>
    <property type="project" value="UniProtKB-UniRule"/>
</dbReference>
<evidence type="ECO:0000256" key="6">
    <source>
        <dbReference type="ARBA" id="ARBA00022989"/>
    </source>
</evidence>
<dbReference type="AlphaFoldDB" id="A0A9D1JP58"/>
<dbReference type="PANTHER" id="PTHR33445">
    <property type="entry name" value="ATP SYNTHASE SUBUNIT B', CHLOROPLASTIC"/>
    <property type="match status" value="1"/>
</dbReference>
<evidence type="ECO:0000313" key="16">
    <source>
        <dbReference type="Proteomes" id="UP000823928"/>
    </source>
</evidence>
<dbReference type="PANTHER" id="PTHR33445:SF2">
    <property type="entry name" value="ATP SYNTHASE SUBUNIT B', CHLOROPLASTIC"/>
    <property type="match status" value="1"/>
</dbReference>
<keyword evidence="2 12" id="KW-0813">Transport</keyword>
<evidence type="ECO:0000256" key="8">
    <source>
        <dbReference type="ARBA" id="ARBA00023136"/>
    </source>
</evidence>
<reference evidence="15" key="2">
    <citation type="journal article" date="2021" name="PeerJ">
        <title>Extensive microbial diversity within the chicken gut microbiome revealed by metagenomics and culture.</title>
        <authorList>
            <person name="Gilroy R."/>
            <person name="Ravi A."/>
            <person name="Getino M."/>
            <person name="Pursley I."/>
            <person name="Horton D.L."/>
            <person name="Alikhan N.F."/>
            <person name="Baker D."/>
            <person name="Gharbi K."/>
            <person name="Hall N."/>
            <person name="Watson M."/>
            <person name="Adriaenssens E.M."/>
            <person name="Foster-Nyarko E."/>
            <person name="Jarju S."/>
            <person name="Secka A."/>
            <person name="Antonio M."/>
            <person name="Oren A."/>
            <person name="Chaudhuri R.R."/>
            <person name="La Ragione R."/>
            <person name="Hildebrand F."/>
            <person name="Pallen M.J."/>
        </authorList>
    </citation>
    <scope>NUCLEOTIDE SEQUENCE</scope>
    <source>
        <strain evidence="15">6276</strain>
    </source>
</reference>
<feature type="transmembrane region" description="Helical" evidence="12">
    <location>
        <begin position="6"/>
        <end position="26"/>
    </location>
</feature>
<comment type="similarity">
    <text evidence="1 12 13">Belongs to the ATPase B chain family.</text>
</comment>
<dbReference type="GO" id="GO:0045259">
    <property type="term" value="C:proton-transporting ATP synthase complex"/>
    <property type="evidence" value="ECO:0007669"/>
    <property type="project" value="UniProtKB-KW"/>
</dbReference>
<proteinExistence type="inferred from homology"/>
<evidence type="ECO:0000256" key="14">
    <source>
        <dbReference type="SAM" id="MobiDB-lite"/>
    </source>
</evidence>
<accession>A0A9D1JP58</accession>
<evidence type="ECO:0000256" key="3">
    <source>
        <dbReference type="ARBA" id="ARBA00022547"/>
    </source>
</evidence>
<keyword evidence="12" id="KW-1003">Cell membrane</keyword>
<dbReference type="InterPro" id="IPR002146">
    <property type="entry name" value="ATP_synth_b/b'su_bac/chlpt"/>
</dbReference>
<comment type="function">
    <text evidence="12">Component of the F(0) channel, it forms part of the peripheral stalk, linking F(1) to F(0).</text>
</comment>
<comment type="subunit">
    <text evidence="12">F-type ATPases have 2 components, F(1) - the catalytic core - and F(0) - the membrane proton channel. F(1) has five subunits: alpha(3), beta(3), gamma(1), delta(1), epsilon(1). F(0) has three main subunits: a(1), b(2) and c(10-14). The alpha and beta chains form an alternating ring which encloses part of the gamma chain. F(1) is attached to F(0) by a central stalk formed by the gamma and epsilon chains, while a peripheral stalk is formed by the delta and b chains.</text>
</comment>
<evidence type="ECO:0000256" key="13">
    <source>
        <dbReference type="RuleBase" id="RU003848"/>
    </source>
</evidence>
<evidence type="ECO:0000256" key="9">
    <source>
        <dbReference type="ARBA" id="ARBA00023310"/>
    </source>
</evidence>
<evidence type="ECO:0000256" key="7">
    <source>
        <dbReference type="ARBA" id="ARBA00023065"/>
    </source>
</evidence>
<evidence type="ECO:0000256" key="10">
    <source>
        <dbReference type="ARBA" id="ARBA00025198"/>
    </source>
</evidence>